<proteinExistence type="predicted"/>
<dbReference type="SUPFAM" id="SSF57184">
    <property type="entry name" value="Growth factor receptor domain"/>
    <property type="match status" value="4"/>
</dbReference>
<dbReference type="InterPro" id="IPR001245">
    <property type="entry name" value="Ser-Thr/Tyr_kinase_cat_dom"/>
</dbReference>
<keyword evidence="8" id="KW-0808">Transferase</keyword>
<dbReference type="InterPro" id="IPR017441">
    <property type="entry name" value="Protein_kinase_ATP_BS"/>
</dbReference>
<dbReference type="KEGG" id="eiv:EIN_036420"/>
<reference evidence="8 9" key="1">
    <citation type="submission" date="2012-10" db="EMBL/GenBank/DDBJ databases">
        <authorList>
            <person name="Zafar N."/>
            <person name="Inman J."/>
            <person name="Hall N."/>
            <person name="Lorenzi H."/>
            <person name="Caler E."/>
        </authorList>
    </citation>
    <scope>NUCLEOTIDE SEQUENCE [LARGE SCALE GENOMIC DNA]</scope>
    <source>
        <strain evidence="8 9">IP1</strain>
    </source>
</reference>
<feature type="chain" id="PRO_5001990531" evidence="6">
    <location>
        <begin position="20"/>
        <end position="1463"/>
    </location>
</feature>
<dbReference type="EC" id="2.7.10.2" evidence="8"/>
<evidence type="ECO:0000259" key="7">
    <source>
        <dbReference type="PROSITE" id="PS50011"/>
    </source>
</evidence>
<evidence type="ECO:0000256" key="5">
    <source>
        <dbReference type="SAM" id="Phobius"/>
    </source>
</evidence>
<dbReference type="PANTHER" id="PTHR45756:SF1">
    <property type="entry name" value="PROTEIN KINASE DOMAIN CONTAINING PROTEIN"/>
    <property type="match status" value="1"/>
</dbReference>
<keyword evidence="8" id="KW-0418">Kinase</keyword>
<keyword evidence="5" id="KW-0812">Transmembrane</keyword>
<sequence length="1463" mass="165035">MLIILFVITSLALKWCKEADKIFCRDEWEKCSIIMWSDENNSIFIPENDSVTIFECNKNTSLIVSVGTVKQFVVIFDKNNFEYKLKAKIINNDTDSFLCNIVNCKKCSNSFFNSCSECNDGHGLFSNNSSCLGCIINNCKNCDNNILQCSSCFDGSYISGNTCIKCDDKCKSGQCSTTLGCISCNDNYYINDKRCSRCDNKCLNCYGPLSTQCINCTEGVAYIVGNECVECDSNCVKGKCSPFTGCQECISGYYPSLGKCNKCDSPCLTCYNSGNNNCGSCIDGLAHIIETTCIECKNCKQGFCGNETGCYECEDSYYQTGFDCEKCDTTCKTCGNTKINCTSCNEGTFLDNTRCVLCDENCENNTCDAVNGCQKCIFGYFPDEKRCSPCDTIPNCLTCSQTNKNQCTSCGDRFIVNNSFCECPSHLYQNTSSTCDECYKYSTNCKLCRNIINFGIRCEECFPPFVTVNGNCIKCGINTTFIGNGCATNNNNCEIQNGQNECLKCQNEFYLQNKMCEPFEHKELCKTNSKNTCEDCENGITTTGNCEESICKYYHKDKTSTKCIQCNRHSNVNLNGICEENNKDYLYDNNVIFKCKESQYLDNNNSCHECQDDQTSGVKCKMVNSKIHGIQCDNSFVINIKEDKCFINDKCESIDGNDCVSCVSNRDSIIENTCKNCVVEKCSFCKNDKCIVCVEEYLLTTTNECKTKEYFSCQKSHLNKCLKCEISFMRVDEIIVKAEYCEVIGNNIKYAMKSISVKTPVAFECNEGFVLINGSCIDINQLKRDENASDGCKIKTTKGCITCFNGYYRSDGTCHKCDNGCTTCFNATYCLSCRPTLEFLNKDNKCESTEDFFLKCKKEMPNMVGCAICQEGYYRKQSDCDACHYSCAVCKDLNSCITCKPEFFLIPSESLVCQNYSSLVGCLEKTPFGCKKCDNGYYIDSNVPRCKTCMNNCSLCLNQYTCNECQNENVYINSNCVHFSQIEFCIEAKRGLCSMCVEGKKPSDDGLSCSNKVNLGLAIGLPVVFVIIIVTLIALSIVGIYLLYLHNKEEKKMLNVCVFKMKRSNVIFEKVNDWLVSNKEKIIFIDENNANNEIPVNKETRELLCVGNKSKNPMKIQFCVMKGCDYYTIRTEPALVNLKSGEACEFEIFITPLCSCIIKEKIVCVGLDIKKGVEMTENITINAKTQMTTRLDYHELKEEKKLGEGSFGIVYLGEFRGHKVAIKKLREGCNDEAKVHEFEKEVSMLDKFRCEYLVHFYGAVFIPNRICMVTEFAEYGSLNDLMKKKREQSPCMAVKVKFMLDMAKGISYLHNNGIVHRDIKPDNLLVFSMDLGTTVNAKMTDFGSARNTNMLMTNMTFTKGIGTPKYMSPEVLNKEKYKMPSDIFSFAISMYECFTWKEPYPIENFKFAWSIADFVASGKHLAQAECLDNTIYALLNRMWCFEGKERIKIDQVIEALQLYSTPI</sequence>
<keyword evidence="9" id="KW-1185">Reference proteome</keyword>
<feature type="transmembrane region" description="Helical" evidence="5">
    <location>
        <begin position="1017"/>
        <end position="1044"/>
    </location>
</feature>
<organism evidence="8 9">
    <name type="scientific">Entamoeba invadens IP1</name>
    <dbReference type="NCBI Taxonomy" id="370355"/>
    <lineage>
        <taxon>Eukaryota</taxon>
        <taxon>Amoebozoa</taxon>
        <taxon>Evosea</taxon>
        <taxon>Archamoebae</taxon>
        <taxon>Mastigamoebida</taxon>
        <taxon>Entamoebidae</taxon>
        <taxon>Entamoeba</taxon>
    </lineage>
</organism>
<keyword evidence="1" id="KW-0723">Serine/threonine-protein kinase</keyword>
<dbReference type="Proteomes" id="UP000014680">
    <property type="component" value="Unassembled WGS sequence"/>
</dbReference>
<accession>A0A0A1TY39</accession>
<dbReference type="Gene3D" id="1.10.510.10">
    <property type="entry name" value="Transferase(Phosphotransferase) domain 1"/>
    <property type="match status" value="1"/>
</dbReference>
<dbReference type="PROSITE" id="PS00108">
    <property type="entry name" value="PROTEIN_KINASE_ST"/>
    <property type="match status" value="1"/>
</dbReference>
<dbReference type="GO" id="GO:0004674">
    <property type="term" value="F:protein serine/threonine kinase activity"/>
    <property type="evidence" value="ECO:0007669"/>
    <property type="project" value="UniProtKB-KW"/>
</dbReference>
<keyword evidence="3 4" id="KW-0067">ATP-binding</keyword>
<feature type="signal peptide" evidence="6">
    <location>
        <begin position="1"/>
        <end position="19"/>
    </location>
</feature>
<dbReference type="InterPro" id="IPR000742">
    <property type="entry name" value="EGF"/>
</dbReference>
<evidence type="ECO:0000313" key="8">
    <source>
        <dbReference type="EMBL" id="ELP86325.1"/>
    </source>
</evidence>
<keyword evidence="5" id="KW-1133">Transmembrane helix</keyword>
<keyword evidence="6" id="KW-0732">Signal</keyword>
<evidence type="ECO:0000313" key="9">
    <source>
        <dbReference type="Proteomes" id="UP000014680"/>
    </source>
</evidence>
<dbReference type="SMART" id="SM00181">
    <property type="entry name" value="EGF"/>
    <property type="match status" value="11"/>
</dbReference>
<dbReference type="GO" id="GO:0004715">
    <property type="term" value="F:non-membrane spanning protein tyrosine kinase activity"/>
    <property type="evidence" value="ECO:0007669"/>
    <property type="project" value="UniProtKB-EC"/>
</dbReference>
<evidence type="ECO:0000256" key="4">
    <source>
        <dbReference type="PROSITE-ProRule" id="PRU10141"/>
    </source>
</evidence>
<keyword evidence="5" id="KW-0472">Membrane</keyword>
<dbReference type="InterPro" id="IPR000719">
    <property type="entry name" value="Prot_kinase_dom"/>
</dbReference>
<protein>
    <submittedName>
        <fullName evidence="8">Protein serine/threonine kinase, putative</fullName>
        <ecNumber evidence="8">2.7.10.2</ecNumber>
    </submittedName>
</protein>
<dbReference type="InterPro" id="IPR009030">
    <property type="entry name" value="Growth_fac_rcpt_cys_sf"/>
</dbReference>
<dbReference type="InterPro" id="IPR011009">
    <property type="entry name" value="Kinase-like_dom_sf"/>
</dbReference>
<dbReference type="RefSeq" id="XP_004185671.1">
    <property type="nucleotide sequence ID" value="XM_004185623.1"/>
</dbReference>
<dbReference type="GeneID" id="14885305"/>
<dbReference type="InterPro" id="IPR008271">
    <property type="entry name" value="Ser/Thr_kinase_AS"/>
</dbReference>
<evidence type="ECO:0000256" key="1">
    <source>
        <dbReference type="ARBA" id="ARBA00022527"/>
    </source>
</evidence>
<gene>
    <name evidence="8" type="ORF">EIN_036420</name>
</gene>
<feature type="binding site" evidence="4">
    <location>
        <position position="1224"/>
    </location>
    <ligand>
        <name>ATP</name>
        <dbReference type="ChEBI" id="CHEBI:30616"/>
    </ligand>
</feature>
<dbReference type="Gene3D" id="3.30.200.20">
    <property type="entry name" value="Phosphorylase Kinase, domain 1"/>
    <property type="match status" value="1"/>
</dbReference>
<dbReference type="PANTHER" id="PTHR45756">
    <property type="entry name" value="PALMITOYLTRANSFERASE"/>
    <property type="match status" value="1"/>
</dbReference>
<evidence type="ECO:0000256" key="6">
    <source>
        <dbReference type="SAM" id="SignalP"/>
    </source>
</evidence>
<dbReference type="SMART" id="SM00261">
    <property type="entry name" value="FU"/>
    <property type="match status" value="7"/>
</dbReference>
<dbReference type="SUPFAM" id="SSF56112">
    <property type="entry name" value="Protein kinase-like (PK-like)"/>
    <property type="match status" value="1"/>
</dbReference>
<dbReference type="InterPro" id="IPR006212">
    <property type="entry name" value="Furin_repeat"/>
</dbReference>
<name>A0A0A1TY39_ENTIV</name>
<dbReference type="Pfam" id="PF07714">
    <property type="entry name" value="PK_Tyr_Ser-Thr"/>
    <property type="match status" value="1"/>
</dbReference>
<dbReference type="SMART" id="SM00220">
    <property type="entry name" value="S_TKc"/>
    <property type="match status" value="1"/>
</dbReference>
<keyword evidence="2 4" id="KW-0547">Nucleotide-binding</keyword>
<dbReference type="EMBL" id="KB206993">
    <property type="protein sequence ID" value="ELP86325.1"/>
    <property type="molecule type" value="Genomic_DNA"/>
</dbReference>
<feature type="domain" description="Protein kinase" evidence="7">
    <location>
        <begin position="1196"/>
        <end position="1459"/>
    </location>
</feature>
<dbReference type="InterPro" id="IPR053215">
    <property type="entry name" value="TKL_Ser/Thr_kinase"/>
</dbReference>
<dbReference type="PROSITE" id="PS50011">
    <property type="entry name" value="PROTEIN_KINASE_DOM"/>
    <property type="match status" value="1"/>
</dbReference>
<dbReference type="PROSITE" id="PS00107">
    <property type="entry name" value="PROTEIN_KINASE_ATP"/>
    <property type="match status" value="1"/>
</dbReference>
<dbReference type="Gene3D" id="2.10.220.10">
    <property type="entry name" value="Hormone Receptor, Insulin-like Growth Factor Receptor 1, Chain A, domain 2"/>
    <property type="match status" value="1"/>
</dbReference>
<dbReference type="GO" id="GO:0005524">
    <property type="term" value="F:ATP binding"/>
    <property type="evidence" value="ECO:0007669"/>
    <property type="project" value="UniProtKB-UniRule"/>
</dbReference>
<evidence type="ECO:0000256" key="3">
    <source>
        <dbReference type="ARBA" id="ARBA00022840"/>
    </source>
</evidence>
<dbReference type="VEuPathDB" id="AmoebaDB:EIN_036420"/>
<evidence type="ECO:0000256" key="2">
    <source>
        <dbReference type="ARBA" id="ARBA00022741"/>
    </source>
</evidence>